<sequence>MYTRAAASDYDDWETVYKNPGWGSKYLIPLLKKVETYQPGGSAVHGTSGPIKVSYMEGETNVADQYLAVASQYDKERGFTDDVNDFFNCNRYGELSNLTTVERRRVVRVLFENNRAVGVEHVGDAEGRVKGEVVPLKSYASRLVVLSAGAFGSPAILERYSATFLLHLTGSTVILKRSGIGAADVLKRNNIPQFVDLPGVGEHYMDHNLIFAPYIASEDADTLDDLFSGKDEELEPYATRWEKDGGGLMRHNGIDAGIKMRPNAEDLREIGPEFQPRWSAYFANAPDKPVAWIGTLAAYAGGNPTVPRGKYFSFGYYTEYPFSVGRVHITSGLDAYGKLDFEPGYLDHIYDMGVLRWGYKKSREFARRMDCYRGELKIGHPVFPAGSKAKTDESAKPVPIDAPDIEYSAEDNKAIDEFHRGNVQTSWHSIGTCAMKPREEGGVVDANLNVYGTVNLKVADCSIAPANVSANTYNTALAIGEKAAVIIAKELGISGVSEA</sequence>
<dbReference type="GO" id="GO:0050660">
    <property type="term" value="F:flavin adenine dinucleotide binding"/>
    <property type="evidence" value="ECO:0007669"/>
    <property type="project" value="InterPro"/>
</dbReference>
<evidence type="ECO:0000256" key="3">
    <source>
        <dbReference type="PIRSR" id="PIRSR000137-2"/>
    </source>
</evidence>
<proteinExistence type="inferred from homology"/>
<dbReference type="PANTHER" id="PTHR11552:SF78">
    <property type="entry name" value="GLUCOSE-METHANOL-CHOLINE OXIDOREDUCTASE N-TERMINAL DOMAIN-CONTAINING PROTEIN"/>
    <property type="match status" value="1"/>
</dbReference>
<evidence type="ECO:0000313" key="6">
    <source>
        <dbReference type="Proteomes" id="UP000717328"/>
    </source>
</evidence>
<evidence type="ECO:0000259" key="4">
    <source>
        <dbReference type="Pfam" id="PF05199"/>
    </source>
</evidence>
<accession>A0A9P7KGV9</accession>
<feature type="domain" description="Glucose-methanol-choline oxidoreductase C-terminal" evidence="4">
    <location>
        <begin position="321"/>
        <end position="480"/>
    </location>
</feature>
<dbReference type="InterPro" id="IPR007867">
    <property type="entry name" value="GMC_OxRtase_C"/>
</dbReference>
<keyword evidence="6" id="KW-1185">Reference proteome</keyword>
<comment type="similarity">
    <text evidence="2">Belongs to the GMC oxidoreductase family.</text>
</comment>
<evidence type="ECO:0000256" key="2">
    <source>
        <dbReference type="ARBA" id="ARBA00010790"/>
    </source>
</evidence>
<dbReference type="PIRSF" id="PIRSF000137">
    <property type="entry name" value="Alcohol_oxidase"/>
    <property type="match status" value="1"/>
</dbReference>
<dbReference type="SUPFAM" id="SSF54373">
    <property type="entry name" value="FAD-linked reductases, C-terminal domain"/>
    <property type="match status" value="1"/>
</dbReference>
<dbReference type="PANTHER" id="PTHR11552">
    <property type="entry name" value="GLUCOSE-METHANOL-CHOLINE GMC OXIDOREDUCTASE"/>
    <property type="match status" value="1"/>
</dbReference>
<reference evidence="5" key="2">
    <citation type="submission" date="2021-10" db="EMBL/GenBank/DDBJ databases">
        <title>Phylogenomics reveals ancestral predisposition of the termite-cultivated fungus Termitomyces towards a domesticated lifestyle.</title>
        <authorList>
            <person name="Auxier B."/>
            <person name="Grum-Grzhimaylo A."/>
            <person name="Cardenas M.E."/>
            <person name="Lodge J.D."/>
            <person name="Laessoe T."/>
            <person name="Pedersen O."/>
            <person name="Smith M.E."/>
            <person name="Kuyper T.W."/>
            <person name="Franco-Molano E.A."/>
            <person name="Baroni T.J."/>
            <person name="Aanen D.K."/>
        </authorList>
    </citation>
    <scope>NUCLEOTIDE SEQUENCE</scope>
    <source>
        <strain evidence="5">D49</strain>
    </source>
</reference>
<keyword evidence="3" id="KW-0285">Flavoprotein</keyword>
<dbReference type="Gene3D" id="3.50.50.60">
    <property type="entry name" value="FAD/NAD(P)-binding domain"/>
    <property type="match status" value="2"/>
</dbReference>
<dbReference type="InterPro" id="IPR036188">
    <property type="entry name" value="FAD/NAD-bd_sf"/>
</dbReference>
<protein>
    <recommendedName>
        <fullName evidence="4">Glucose-methanol-choline oxidoreductase C-terminal domain-containing protein</fullName>
    </recommendedName>
</protein>
<dbReference type="InterPro" id="IPR012132">
    <property type="entry name" value="GMC_OxRdtase"/>
</dbReference>
<feature type="binding site" evidence="3">
    <location>
        <begin position="427"/>
        <end position="428"/>
    </location>
    <ligand>
        <name>FAD</name>
        <dbReference type="ChEBI" id="CHEBI:57692"/>
    </ligand>
</feature>
<organism evidence="5 6">
    <name type="scientific">Sphagnurus paluster</name>
    <dbReference type="NCBI Taxonomy" id="117069"/>
    <lineage>
        <taxon>Eukaryota</taxon>
        <taxon>Fungi</taxon>
        <taxon>Dikarya</taxon>
        <taxon>Basidiomycota</taxon>
        <taxon>Agaricomycotina</taxon>
        <taxon>Agaricomycetes</taxon>
        <taxon>Agaricomycetidae</taxon>
        <taxon>Agaricales</taxon>
        <taxon>Tricholomatineae</taxon>
        <taxon>Lyophyllaceae</taxon>
        <taxon>Sphagnurus</taxon>
    </lineage>
</organism>
<dbReference type="Pfam" id="PF05199">
    <property type="entry name" value="GMC_oxred_C"/>
    <property type="match status" value="1"/>
</dbReference>
<dbReference type="SUPFAM" id="SSF51905">
    <property type="entry name" value="FAD/NAD(P)-binding domain"/>
    <property type="match status" value="1"/>
</dbReference>
<reference evidence="5" key="1">
    <citation type="submission" date="2021-02" db="EMBL/GenBank/DDBJ databases">
        <authorList>
            <person name="Nieuwenhuis M."/>
            <person name="Van De Peppel L.J.J."/>
        </authorList>
    </citation>
    <scope>NUCLEOTIDE SEQUENCE</scope>
    <source>
        <strain evidence="5">D49</strain>
    </source>
</reference>
<gene>
    <name evidence="5" type="ORF">H0H81_001310</name>
</gene>
<dbReference type="OrthoDB" id="269227at2759"/>
<feature type="binding site" evidence="3">
    <location>
        <position position="106"/>
    </location>
    <ligand>
        <name>FAD</name>
        <dbReference type="ChEBI" id="CHEBI:57692"/>
    </ligand>
</feature>
<dbReference type="GO" id="GO:0016614">
    <property type="term" value="F:oxidoreductase activity, acting on CH-OH group of donors"/>
    <property type="evidence" value="ECO:0007669"/>
    <property type="project" value="InterPro"/>
</dbReference>
<dbReference type="Gene3D" id="3.30.560.10">
    <property type="entry name" value="Glucose Oxidase, domain 3"/>
    <property type="match status" value="1"/>
</dbReference>
<keyword evidence="3" id="KW-0274">FAD</keyword>
<comment type="caution">
    <text evidence="5">The sequence shown here is derived from an EMBL/GenBank/DDBJ whole genome shotgun (WGS) entry which is preliminary data.</text>
</comment>
<evidence type="ECO:0000256" key="1">
    <source>
        <dbReference type="ARBA" id="ARBA00001974"/>
    </source>
</evidence>
<dbReference type="EMBL" id="JABCKI010000615">
    <property type="protein sequence ID" value="KAG5649963.1"/>
    <property type="molecule type" value="Genomic_DNA"/>
</dbReference>
<name>A0A9P7KGV9_9AGAR</name>
<dbReference type="Gene3D" id="1.10.1220.110">
    <property type="match status" value="1"/>
</dbReference>
<comment type="cofactor">
    <cofactor evidence="1 3">
        <name>FAD</name>
        <dbReference type="ChEBI" id="CHEBI:57692"/>
    </cofactor>
</comment>
<dbReference type="AlphaFoldDB" id="A0A9P7KGV9"/>
<evidence type="ECO:0000313" key="5">
    <source>
        <dbReference type="EMBL" id="KAG5649963.1"/>
    </source>
</evidence>
<dbReference type="Proteomes" id="UP000717328">
    <property type="component" value="Unassembled WGS sequence"/>
</dbReference>